<evidence type="ECO:0000256" key="1">
    <source>
        <dbReference type="SAM" id="Phobius"/>
    </source>
</evidence>
<feature type="transmembrane region" description="Helical" evidence="1">
    <location>
        <begin position="7"/>
        <end position="25"/>
    </location>
</feature>
<keyword evidence="1" id="KW-0472">Membrane</keyword>
<keyword evidence="1" id="KW-1133">Transmembrane helix</keyword>
<organism evidence="2 3">
    <name type="scientific">Anaerococcus hydrogenalis DSM 7454</name>
    <dbReference type="NCBI Taxonomy" id="561177"/>
    <lineage>
        <taxon>Bacteria</taxon>
        <taxon>Bacillati</taxon>
        <taxon>Bacillota</taxon>
        <taxon>Tissierellia</taxon>
        <taxon>Tissierellales</taxon>
        <taxon>Peptoniphilaceae</taxon>
        <taxon>Anaerococcus</taxon>
    </lineage>
</organism>
<name>B6W940_9FIRM</name>
<keyword evidence="1" id="KW-0812">Transmembrane</keyword>
<evidence type="ECO:0000313" key="2">
    <source>
        <dbReference type="EMBL" id="EEB36048.1"/>
    </source>
</evidence>
<feature type="transmembrane region" description="Helical" evidence="1">
    <location>
        <begin position="31"/>
        <end position="49"/>
    </location>
</feature>
<comment type="caution">
    <text evidence="2">The sequence shown here is derived from an EMBL/GenBank/DDBJ whole genome shotgun (WGS) entry which is preliminary data.</text>
</comment>
<gene>
    <name evidence="2" type="ORF">ANHYDRO_01091</name>
</gene>
<evidence type="ECO:0000313" key="3">
    <source>
        <dbReference type="Proteomes" id="UP000005451"/>
    </source>
</evidence>
<reference evidence="2 3" key="2">
    <citation type="submission" date="2008-10" db="EMBL/GenBank/DDBJ databases">
        <title>Draft genome sequence of Anaerococcus hydrogenalis (DSM 7454).</title>
        <authorList>
            <person name="Sudarsanam P."/>
            <person name="Ley R."/>
            <person name="Guruge J."/>
            <person name="Turnbaugh P.J."/>
            <person name="Mahowald M."/>
            <person name="Liep D."/>
            <person name="Gordon J."/>
        </authorList>
    </citation>
    <scope>NUCLEOTIDE SEQUENCE [LARGE SCALE GENOMIC DNA]</scope>
    <source>
        <strain evidence="2 3">DSM 7454</strain>
    </source>
</reference>
<reference evidence="2 3" key="1">
    <citation type="submission" date="2008-09" db="EMBL/GenBank/DDBJ databases">
        <authorList>
            <person name="Fulton L."/>
            <person name="Clifton S."/>
            <person name="Fulton B."/>
            <person name="Xu J."/>
            <person name="Minx P."/>
            <person name="Pepin K.H."/>
            <person name="Johnson M."/>
            <person name="Thiruvilangam P."/>
            <person name="Bhonagiri V."/>
            <person name="Nash W.E."/>
            <person name="Mardis E.R."/>
            <person name="Wilson R.K."/>
        </authorList>
    </citation>
    <scope>NUCLEOTIDE SEQUENCE [LARGE SCALE GENOMIC DNA]</scope>
    <source>
        <strain evidence="2 3">DSM 7454</strain>
    </source>
</reference>
<dbReference type="AlphaFoldDB" id="B6W940"/>
<protein>
    <submittedName>
        <fullName evidence="2">Uncharacterized protein</fullName>
    </submittedName>
</protein>
<dbReference type="Proteomes" id="UP000005451">
    <property type="component" value="Unassembled WGS sequence"/>
</dbReference>
<accession>B6W940</accession>
<proteinExistence type="predicted"/>
<dbReference type="EMBL" id="ABXA01000029">
    <property type="protein sequence ID" value="EEB36048.1"/>
    <property type="molecule type" value="Genomic_DNA"/>
</dbReference>
<sequence length="52" mass="6347">MILDFSCFCIFLYLLFLMLFVVLIFSYARKFFSILYSSNSVAIFFHFVIEYY</sequence>